<keyword evidence="4" id="KW-0812">Transmembrane</keyword>
<sequence length="392" mass="42066">MTDQPSPSPEEATHSSAADSSTPDTSSAEPSATKTVSPGWAIAAFIIITLLGVLLFQNLMKPGLPAGKNSESPGMASLKADIETRRAELNRTRVSLGLEPIASSNMAETADEVAARLRSDASTLSALASSFEELIQKKELELDGVRQESVKALQDQKRLRELLDRTKHDLDTALIDASLATTLKNDLDQAKARIVALSQQLADSQSAPGDLQARLDTAESENTQLRQRVADLTKQLEEATIFAATESEIRKEAVQLYQALLTLEGKPDSEISTAYSRFGAKLGANVMRTCTFATGSSEVDAELQQELPRIAQEAPEGAMLFVVGYASETGNVDANRTLSSDRATAVAVLLDEAKRPGQKVQAAYLGQTDRFSSGIPERNQIVEIWEIAPAGP</sequence>
<accession>A0A840V1U3</accession>
<dbReference type="InterPro" id="IPR036737">
    <property type="entry name" value="OmpA-like_sf"/>
</dbReference>
<feature type="coiled-coil region" evidence="2">
    <location>
        <begin position="180"/>
        <end position="235"/>
    </location>
</feature>
<dbReference type="Pfam" id="PF00691">
    <property type="entry name" value="OmpA"/>
    <property type="match status" value="1"/>
</dbReference>
<evidence type="ECO:0000256" key="3">
    <source>
        <dbReference type="SAM" id="MobiDB-lite"/>
    </source>
</evidence>
<evidence type="ECO:0000313" key="6">
    <source>
        <dbReference type="EMBL" id="MBB5351026.1"/>
    </source>
</evidence>
<reference evidence="6 7" key="1">
    <citation type="submission" date="2020-08" db="EMBL/GenBank/DDBJ databases">
        <title>Genomic Encyclopedia of Type Strains, Phase IV (KMG-IV): sequencing the most valuable type-strain genomes for metagenomic binning, comparative biology and taxonomic classification.</title>
        <authorList>
            <person name="Goeker M."/>
        </authorList>
    </citation>
    <scope>NUCLEOTIDE SEQUENCE [LARGE SCALE GENOMIC DNA]</scope>
    <source>
        <strain evidence="6 7">YC6886</strain>
    </source>
</reference>
<keyword evidence="7" id="KW-1185">Reference proteome</keyword>
<keyword evidence="4" id="KW-1133">Transmembrane helix</keyword>
<evidence type="ECO:0000256" key="2">
    <source>
        <dbReference type="SAM" id="Coils"/>
    </source>
</evidence>
<feature type="domain" description="OmpA-like" evidence="5">
    <location>
        <begin position="279"/>
        <end position="390"/>
    </location>
</feature>
<keyword evidence="1 4" id="KW-0472">Membrane</keyword>
<dbReference type="EMBL" id="JACHFD010000005">
    <property type="protein sequence ID" value="MBB5351026.1"/>
    <property type="molecule type" value="Genomic_DNA"/>
</dbReference>
<feature type="compositionally biased region" description="Low complexity" evidence="3">
    <location>
        <begin position="14"/>
        <end position="33"/>
    </location>
</feature>
<dbReference type="RefSeq" id="WP_184016839.1">
    <property type="nucleotide sequence ID" value="NZ_JACHFD010000005.1"/>
</dbReference>
<dbReference type="GO" id="GO:0016020">
    <property type="term" value="C:membrane"/>
    <property type="evidence" value="ECO:0007669"/>
    <property type="project" value="UniProtKB-UniRule"/>
</dbReference>
<keyword evidence="2" id="KW-0175">Coiled coil</keyword>
<dbReference type="Gene3D" id="3.30.1330.60">
    <property type="entry name" value="OmpA-like domain"/>
    <property type="match status" value="1"/>
</dbReference>
<gene>
    <name evidence="6" type="ORF">HNR46_001260</name>
</gene>
<evidence type="ECO:0000259" key="5">
    <source>
        <dbReference type="PROSITE" id="PS51123"/>
    </source>
</evidence>
<evidence type="ECO:0000313" key="7">
    <source>
        <dbReference type="Proteomes" id="UP000557717"/>
    </source>
</evidence>
<dbReference type="InterPro" id="IPR006665">
    <property type="entry name" value="OmpA-like"/>
</dbReference>
<dbReference type="Proteomes" id="UP000557717">
    <property type="component" value="Unassembled WGS sequence"/>
</dbReference>
<dbReference type="PROSITE" id="PS51123">
    <property type="entry name" value="OMPA_2"/>
    <property type="match status" value="1"/>
</dbReference>
<evidence type="ECO:0000256" key="4">
    <source>
        <dbReference type="SAM" id="Phobius"/>
    </source>
</evidence>
<feature type="region of interest" description="Disordered" evidence="3">
    <location>
        <begin position="1"/>
        <end position="33"/>
    </location>
</feature>
<dbReference type="SUPFAM" id="SSF103088">
    <property type="entry name" value="OmpA-like"/>
    <property type="match status" value="1"/>
</dbReference>
<feature type="transmembrane region" description="Helical" evidence="4">
    <location>
        <begin position="40"/>
        <end position="60"/>
    </location>
</feature>
<evidence type="ECO:0000256" key="1">
    <source>
        <dbReference type="PROSITE-ProRule" id="PRU00473"/>
    </source>
</evidence>
<name>A0A840V1U3_9BACT</name>
<comment type="caution">
    <text evidence="6">The sequence shown here is derived from an EMBL/GenBank/DDBJ whole genome shotgun (WGS) entry which is preliminary data.</text>
</comment>
<dbReference type="AlphaFoldDB" id="A0A840V1U3"/>
<organism evidence="6 7">
    <name type="scientific">Haloferula luteola</name>
    <dbReference type="NCBI Taxonomy" id="595692"/>
    <lineage>
        <taxon>Bacteria</taxon>
        <taxon>Pseudomonadati</taxon>
        <taxon>Verrucomicrobiota</taxon>
        <taxon>Verrucomicrobiia</taxon>
        <taxon>Verrucomicrobiales</taxon>
        <taxon>Verrucomicrobiaceae</taxon>
        <taxon>Haloferula</taxon>
    </lineage>
</organism>
<protein>
    <submittedName>
        <fullName evidence="6">Outer membrane protein OmpA-like peptidoglycan-associated protein</fullName>
    </submittedName>
</protein>
<proteinExistence type="predicted"/>